<protein>
    <submittedName>
        <fullName evidence="2">Uncharacterized protein</fullName>
    </submittedName>
</protein>
<dbReference type="Proteomes" id="UP000372533">
    <property type="component" value="Unassembled WGS sequence"/>
</dbReference>
<dbReference type="EMBL" id="CAADAN010000016">
    <property type="protein sequence ID" value="VFD35127.1"/>
    <property type="molecule type" value="Genomic_DNA"/>
</dbReference>
<evidence type="ECO:0000313" key="1">
    <source>
        <dbReference type="EMBL" id="VFD35127.1"/>
    </source>
</evidence>
<evidence type="ECO:0000313" key="4">
    <source>
        <dbReference type="Proteomes" id="UP000411588"/>
    </source>
</evidence>
<dbReference type="EMBL" id="CAAJVP010000009">
    <property type="protein sequence ID" value="VHY09021.1"/>
    <property type="molecule type" value="Genomic_DNA"/>
</dbReference>
<name>A0AB74R450_CLODI</name>
<evidence type="ECO:0000313" key="2">
    <source>
        <dbReference type="EMBL" id="VHY09021.1"/>
    </source>
</evidence>
<reference evidence="2 3" key="1">
    <citation type="submission" date="2019-04" db="EMBL/GenBank/DDBJ databases">
        <authorList>
            <consortium name="Pathogen Informatics"/>
        </authorList>
    </citation>
    <scope>NUCLEOTIDE SEQUENCE [LARGE SCALE GENOMIC DNA]</scope>
    <source>
        <strain evidence="4">clo34</strain>
        <strain evidence="1">Clo34</strain>
        <strain evidence="2">Tl291</strain>
        <strain evidence="3">tl291</strain>
    </source>
</reference>
<sequence>MVGRELMYVKVSVNRIKNRVNLKILKVSTMSTKKMALLTLMLTPKMQ</sequence>
<dbReference type="Proteomes" id="UP000411588">
    <property type="component" value="Unassembled WGS sequence"/>
</dbReference>
<gene>
    <name evidence="2" type="ORF">SAMEA1402366_02132</name>
    <name evidence="1" type="ORF">SAMEA1402399_03396</name>
</gene>
<proteinExistence type="predicted"/>
<dbReference type="AlphaFoldDB" id="A0AB74R450"/>
<comment type="caution">
    <text evidence="2">The sequence shown here is derived from an EMBL/GenBank/DDBJ whole genome shotgun (WGS) entry which is preliminary data.</text>
</comment>
<accession>A0AB74R450</accession>
<organism evidence="2 3">
    <name type="scientific">Clostridioides difficile</name>
    <name type="common">Peptoclostridium difficile</name>
    <dbReference type="NCBI Taxonomy" id="1496"/>
    <lineage>
        <taxon>Bacteria</taxon>
        <taxon>Bacillati</taxon>
        <taxon>Bacillota</taxon>
        <taxon>Clostridia</taxon>
        <taxon>Peptostreptococcales</taxon>
        <taxon>Peptostreptococcaceae</taxon>
        <taxon>Clostridioides</taxon>
    </lineage>
</organism>
<evidence type="ECO:0000313" key="3">
    <source>
        <dbReference type="Proteomes" id="UP000372533"/>
    </source>
</evidence>